<dbReference type="EMBL" id="JAVFKD010000014">
    <property type="protein sequence ID" value="KAK5991450.1"/>
    <property type="molecule type" value="Genomic_DNA"/>
</dbReference>
<dbReference type="Gene3D" id="1.20.120.1750">
    <property type="match status" value="1"/>
</dbReference>
<proteinExistence type="predicted"/>
<keyword evidence="3" id="KW-0808">Transferase</keyword>
<keyword evidence="6" id="KW-0863">Zinc-finger</keyword>
<evidence type="ECO:0000256" key="1">
    <source>
        <dbReference type="ARBA" id="ARBA00001798"/>
    </source>
</evidence>
<dbReference type="InterPro" id="IPR017907">
    <property type="entry name" value="Znf_RING_CS"/>
</dbReference>
<dbReference type="InterPro" id="IPR044066">
    <property type="entry name" value="TRIAD_supradom"/>
</dbReference>
<evidence type="ECO:0000256" key="7">
    <source>
        <dbReference type="ARBA" id="ARBA00022786"/>
    </source>
</evidence>
<dbReference type="Proteomes" id="UP001338125">
    <property type="component" value="Unassembled WGS sequence"/>
</dbReference>
<evidence type="ECO:0000256" key="9">
    <source>
        <dbReference type="SAM" id="MobiDB-lite"/>
    </source>
</evidence>
<sequence length="439" mass="48616">MSYAMFNGDVDQASLDLILKLQLQDVQSLLKGKNRAGETPRDLELAMEMYRSDLRSVSSFMSDRAMCQSIARAVMQDEAAIVEHNQLEAQAARDRRQALGQPSTGLQGSSRTAAGVDAEEEVINRLRSLYMDDDSSSAISGVGESSSWASTRKHHPSTVKVSSIKVTRRNCVACGDDFRSTEIINCPCSHEYCRGCILELFRASMLDESLFPPRCCTQPIPMEANLAFFSATLVGEFRAKEIEYGTPNRTYCHQPRCSAFVPPQFIRGGVARCVKCRASTCTTCKGAAHNEDCPDDPATQELLRVAGENGWQRCQSCRRMVELDTGCNHITCRCGAEFCYVCGVKWKRCTCPQWHEHRLIERAENVVNRDARRGQFNPNQFAQLVDPAGLSASSVTMFYQITYTSAPGVALWLVGGADSTDFDPKPGRRSAAWHGALSR</sequence>
<comment type="catalytic activity">
    <reaction evidence="1">
        <text>[E2 ubiquitin-conjugating enzyme]-S-ubiquitinyl-L-cysteine + [acceptor protein]-L-lysine = [E2 ubiquitin-conjugating enzyme]-L-cysteine + [acceptor protein]-N(6)-ubiquitinyl-L-lysine.</text>
        <dbReference type="EC" id="2.3.2.31"/>
    </reaction>
</comment>
<gene>
    <name evidence="11" type="ORF">PT974_09732</name>
</gene>
<keyword evidence="8" id="KW-0862">Zinc</keyword>
<feature type="region of interest" description="Disordered" evidence="9">
    <location>
        <begin position="92"/>
        <end position="114"/>
    </location>
</feature>
<evidence type="ECO:0000256" key="3">
    <source>
        <dbReference type="ARBA" id="ARBA00022679"/>
    </source>
</evidence>
<accession>A0ABR0SH35</accession>
<dbReference type="PANTHER" id="PTHR11685">
    <property type="entry name" value="RBR FAMILY RING FINGER AND IBR DOMAIN-CONTAINING"/>
    <property type="match status" value="1"/>
</dbReference>
<comment type="caution">
    <text evidence="11">The sequence shown here is derived from an EMBL/GenBank/DDBJ whole genome shotgun (WGS) entry which is preliminary data.</text>
</comment>
<dbReference type="InterPro" id="IPR002867">
    <property type="entry name" value="IBR_dom"/>
</dbReference>
<evidence type="ECO:0000256" key="4">
    <source>
        <dbReference type="ARBA" id="ARBA00022723"/>
    </source>
</evidence>
<evidence type="ECO:0000256" key="2">
    <source>
        <dbReference type="ARBA" id="ARBA00012251"/>
    </source>
</evidence>
<dbReference type="PROSITE" id="PS51873">
    <property type="entry name" value="TRIAD"/>
    <property type="match status" value="1"/>
</dbReference>
<keyword evidence="4" id="KW-0479">Metal-binding</keyword>
<dbReference type="InterPro" id="IPR031127">
    <property type="entry name" value="E3_UB_ligase_RBR"/>
</dbReference>
<keyword evidence="5" id="KW-0677">Repeat</keyword>
<evidence type="ECO:0000256" key="6">
    <source>
        <dbReference type="ARBA" id="ARBA00022771"/>
    </source>
</evidence>
<keyword evidence="7" id="KW-0833">Ubl conjugation pathway</keyword>
<name>A0ABR0SH35_9HYPO</name>
<protein>
    <recommendedName>
        <fullName evidence="2">RBR-type E3 ubiquitin transferase</fullName>
        <ecNumber evidence="2">2.3.2.31</ecNumber>
    </recommendedName>
</protein>
<evidence type="ECO:0000313" key="11">
    <source>
        <dbReference type="EMBL" id="KAK5991450.1"/>
    </source>
</evidence>
<keyword evidence="12" id="KW-1185">Reference proteome</keyword>
<dbReference type="PROSITE" id="PS00518">
    <property type="entry name" value="ZF_RING_1"/>
    <property type="match status" value="1"/>
</dbReference>
<feature type="domain" description="RING-type" evidence="10">
    <location>
        <begin position="167"/>
        <end position="361"/>
    </location>
</feature>
<feature type="compositionally biased region" description="Polar residues" evidence="9">
    <location>
        <begin position="100"/>
        <end position="112"/>
    </location>
</feature>
<dbReference type="Pfam" id="PF01485">
    <property type="entry name" value="IBR"/>
    <property type="match status" value="2"/>
</dbReference>
<organism evidence="11 12">
    <name type="scientific">Cladobotryum mycophilum</name>
    <dbReference type="NCBI Taxonomy" id="491253"/>
    <lineage>
        <taxon>Eukaryota</taxon>
        <taxon>Fungi</taxon>
        <taxon>Dikarya</taxon>
        <taxon>Ascomycota</taxon>
        <taxon>Pezizomycotina</taxon>
        <taxon>Sordariomycetes</taxon>
        <taxon>Hypocreomycetidae</taxon>
        <taxon>Hypocreales</taxon>
        <taxon>Hypocreaceae</taxon>
        <taxon>Cladobotryum</taxon>
    </lineage>
</organism>
<dbReference type="CDD" id="cd22584">
    <property type="entry name" value="Rcat_RBR_unk"/>
    <property type="match status" value="1"/>
</dbReference>
<dbReference type="SUPFAM" id="SSF57850">
    <property type="entry name" value="RING/U-box"/>
    <property type="match status" value="2"/>
</dbReference>
<evidence type="ECO:0000259" key="10">
    <source>
        <dbReference type="PROSITE" id="PS51873"/>
    </source>
</evidence>
<reference evidence="11 12" key="1">
    <citation type="submission" date="2024-01" db="EMBL/GenBank/DDBJ databases">
        <title>Complete genome of Cladobotryum mycophilum ATHUM6906.</title>
        <authorList>
            <person name="Christinaki A.C."/>
            <person name="Myridakis A.I."/>
            <person name="Kouvelis V.N."/>
        </authorList>
    </citation>
    <scope>NUCLEOTIDE SEQUENCE [LARGE SCALE GENOMIC DNA]</scope>
    <source>
        <strain evidence="11 12">ATHUM6906</strain>
    </source>
</reference>
<evidence type="ECO:0000256" key="8">
    <source>
        <dbReference type="ARBA" id="ARBA00022833"/>
    </source>
</evidence>
<dbReference type="EC" id="2.3.2.31" evidence="2"/>
<evidence type="ECO:0000313" key="12">
    <source>
        <dbReference type="Proteomes" id="UP001338125"/>
    </source>
</evidence>
<dbReference type="CDD" id="cd20335">
    <property type="entry name" value="BRcat_RBR"/>
    <property type="match status" value="1"/>
</dbReference>
<evidence type="ECO:0000256" key="5">
    <source>
        <dbReference type="ARBA" id="ARBA00022737"/>
    </source>
</evidence>